<feature type="compositionally biased region" description="Low complexity" evidence="1">
    <location>
        <begin position="414"/>
        <end position="425"/>
    </location>
</feature>
<feature type="region of interest" description="Disordered" evidence="1">
    <location>
        <begin position="358"/>
        <end position="425"/>
    </location>
</feature>
<organism evidence="4 5">
    <name type="scientific">Linnemannia exigua</name>
    <dbReference type="NCBI Taxonomy" id="604196"/>
    <lineage>
        <taxon>Eukaryota</taxon>
        <taxon>Fungi</taxon>
        <taxon>Fungi incertae sedis</taxon>
        <taxon>Mucoromycota</taxon>
        <taxon>Mortierellomycotina</taxon>
        <taxon>Mortierellomycetes</taxon>
        <taxon>Mortierellales</taxon>
        <taxon>Mortierellaceae</taxon>
        <taxon>Linnemannia</taxon>
    </lineage>
</organism>
<feature type="signal peptide" evidence="3">
    <location>
        <begin position="1"/>
        <end position="29"/>
    </location>
</feature>
<feature type="compositionally biased region" description="Gly residues" evidence="1">
    <location>
        <begin position="238"/>
        <end position="252"/>
    </location>
</feature>
<feature type="non-terminal residue" evidence="4">
    <location>
        <position position="471"/>
    </location>
</feature>
<name>A0AAD4D634_9FUNG</name>
<dbReference type="Proteomes" id="UP001194580">
    <property type="component" value="Unassembled WGS sequence"/>
</dbReference>
<comment type="caution">
    <text evidence="4">The sequence shown here is derived from an EMBL/GenBank/DDBJ whole genome shotgun (WGS) entry which is preliminary data.</text>
</comment>
<evidence type="ECO:0000256" key="3">
    <source>
        <dbReference type="SAM" id="SignalP"/>
    </source>
</evidence>
<feature type="chain" id="PRO_5042212576" description="Ig-like domain-containing protein" evidence="3">
    <location>
        <begin position="30"/>
        <end position="471"/>
    </location>
</feature>
<keyword evidence="2" id="KW-0812">Transmembrane</keyword>
<feature type="transmembrane region" description="Helical" evidence="2">
    <location>
        <begin position="257"/>
        <end position="280"/>
    </location>
</feature>
<accession>A0AAD4D634</accession>
<proteinExistence type="predicted"/>
<reference evidence="4" key="1">
    <citation type="journal article" date="2020" name="Fungal Divers.">
        <title>Resolving the Mortierellaceae phylogeny through synthesis of multi-gene phylogenetics and phylogenomics.</title>
        <authorList>
            <person name="Vandepol N."/>
            <person name="Liber J."/>
            <person name="Desiro A."/>
            <person name="Na H."/>
            <person name="Kennedy M."/>
            <person name="Barry K."/>
            <person name="Grigoriev I.V."/>
            <person name="Miller A.N."/>
            <person name="O'Donnell K."/>
            <person name="Stajich J.E."/>
            <person name="Bonito G."/>
        </authorList>
    </citation>
    <scope>NUCLEOTIDE SEQUENCE</scope>
    <source>
        <strain evidence="4">NRRL 28262</strain>
    </source>
</reference>
<keyword evidence="2" id="KW-1133">Transmembrane helix</keyword>
<protein>
    <recommendedName>
        <fullName evidence="6">Ig-like domain-containing protein</fullName>
    </recommendedName>
</protein>
<dbReference type="AlphaFoldDB" id="A0AAD4D634"/>
<feature type="compositionally biased region" description="Polar residues" evidence="1">
    <location>
        <begin position="205"/>
        <end position="222"/>
    </location>
</feature>
<evidence type="ECO:0000256" key="1">
    <source>
        <dbReference type="SAM" id="MobiDB-lite"/>
    </source>
</evidence>
<gene>
    <name evidence="4" type="ORF">BGZ95_002000</name>
</gene>
<keyword evidence="2" id="KW-0472">Membrane</keyword>
<evidence type="ECO:0000256" key="2">
    <source>
        <dbReference type="SAM" id="Phobius"/>
    </source>
</evidence>
<feature type="region of interest" description="Disordered" evidence="1">
    <location>
        <begin position="186"/>
        <end position="252"/>
    </location>
</feature>
<evidence type="ECO:0000313" key="4">
    <source>
        <dbReference type="EMBL" id="KAG0269609.1"/>
    </source>
</evidence>
<keyword evidence="3" id="KW-0732">Signal</keyword>
<evidence type="ECO:0008006" key="6">
    <source>
        <dbReference type="Google" id="ProtNLM"/>
    </source>
</evidence>
<feature type="compositionally biased region" description="Low complexity" evidence="1">
    <location>
        <begin position="227"/>
        <end position="237"/>
    </location>
</feature>
<evidence type="ECO:0000313" key="5">
    <source>
        <dbReference type="Proteomes" id="UP001194580"/>
    </source>
</evidence>
<dbReference type="EMBL" id="JAAAIL010001411">
    <property type="protein sequence ID" value="KAG0269609.1"/>
    <property type="molecule type" value="Genomic_DNA"/>
</dbReference>
<feature type="region of interest" description="Disordered" evidence="1">
    <location>
        <begin position="148"/>
        <end position="171"/>
    </location>
</feature>
<keyword evidence="5" id="KW-1185">Reference proteome</keyword>
<sequence>MRPSLSSYHLTILPTLALFFLSSSPLTEASITCESPASGTSIQSGSSISFRWGDTGSRPTADDVYSADATVSCSSSGSQIAKISSISNGQSWTVPRNVLDTCEGGGLLVELSGTRYDFLHWLHSYEWEAGCGNVRVEPVPVTTTTTVAATTTTAAETTPTTTTTGPTSVVTTAPVITPTAATPTLTVSASPSLNGAHPGVLPPTATGTTKPNASSNGDGTTPPNDPSVASASSESGSNSGGGSGGGDGGGGGTSKAAIGALGAVGGLAAIAVTVFGFVVVRRRQRLQAREERDFYGGSGSGGNEYAFSSGVGPGVGASGAAGLSYIEDQRDGYTAYHGSPEMTSSASTHIQSAEYIIPQPAPPADSNEDNGDNHKSQHEMSMAPSRPARTYQGDFDDPTPWDGQLGYLPTPHVQQQQQQQQQQEQDLGYEYIRDYIFADTQQQVQDDQFTTLDLNDTTSNSNNNRQLSMRA</sequence>